<dbReference type="PANTHER" id="PTHR12196:SF2">
    <property type="entry name" value="DIPHTHINE--AMMONIA LIGASE"/>
    <property type="match status" value="1"/>
</dbReference>
<protein>
    <recommendedName>
        <fullName evidence="3">Diphthine--ammonia ligase</fullName>
        <ecNumber evidence="2">6.3.1.14</ecNumber>
    </recommendedName>
    <alternativeName>
        <fullName evidence="7">Diphthamide synthase</fullName>
    </alternativeName>
    <alternativeName>
        <fullName evidence="8">Diphthamide synthetase</fullName>
    </alternativeName>
</protein>
<dbReference type="Gene3D" id="3.40.50.620">
    <property type="entry name" value="HUPs"/>
    <property type="match status" value="1"/>
</dbReference>
<dbReference type="FunFam" id="3.40.50.620:FF:000145">
    <property type="entry name" value="ATP-binding domain containing protein"/>
    <property type="match status" value="1"/>
</dbReference>
<dbReference type="OMA" id="HCRLAQS"/>
<dbReference type="InterPro" id="IPR030662">
    <property type="entry name" value="DPH6/MJ0570"/>
</dbReference>
<dbReference type="PANTHER" id="PTHR12196">
    <property type="entry name" value="DOMAIN OF UNKNOWN FUNCTION 71 DUF71 -CONTAINING PROTEIN"/>
    <property type="match status" value="1"/>
</dbReference>
<keyword evidence="4" id="KW-0436">Ligase</keyword>
<dbReference type="Gene3D" id="3.90.1490.10">
    <property type="entry name" value="putative n-type atp pyrophosphatase, domain 2"/>
    <property type="match status" value="1"/>
</dbReference>
<evidence type="ECO:0000256" key="6">
    <source>
        <dbReference type="ARBA" id="ARBA00022840"/>
    </source>
</evidence>
<dbReference type="Pfam" id="PF01042">
    <property type="entry name" value="Ribonuc_L-PSP"/>
    <property type="match status" value="2"/>
</dbReference>
<evidence type="ECO:0000256" key="2">
    <source>
        <dbReference type="ARBA" id="ARBA00012089"/>
    </source>
</evidence>
<proteinExistence type="predicted"/>
<dbReference type="SUPFAM" id="SSF52402">
    <property type="entry name" value="Adenine nucleotide alpha hydrolases-like"/>
    <property type="match status" value="1"/>
</dbReference>
<evidence type="ECO:0000256" key="5">
    <source>
        <dbReference type="ARBA" id="ARBA00022741"/>
    </source>
</evidence>
<comment type="pathway">
    <text evidence="1">Protein modification; peptidyl-diphthamide biosynthesis.</text>
</comment>
<dbReference type="InterPro" id="IPR035959">
    <property type="entry name" value="RutC-like_sf"/>
</dbReference>
<dbReference type="RefSeq" id="XP_001383805.2">
    <property type="nucleotide sequence ID" value="XM_001383768.1"/>
</dbReference>
<dbReference type="STRING" id="322104.A3LRQ5"/>
<gene>
    <name evidence="11" type="ORF">PICST_43636</name>
</gene>
<accession>A3LRQ5</accession>
<dbReference type="eggNOG" id="KOG2317">
    <property type="taxonomic scope" value="Eukaryota"/>
</dbReference>
<dbReference type="InterPro" id="IPR002761">
    <property type="entry name" value="Diphthami_syn_dom"/>
</dbReference>
<dbReference type="GO" id="GO:0017183">
    <property type="term" value="P:protein histidyl modification to diphthamide"/>
    <property type="evidence" value="ECO:0007669"/>
    <property type="project" value="TreeGrafter"/>
</dbReference>
<keyword evidence="12" id="KW-1185">Reference proteome</keyword>
<dbReference type="GeneID" id="4837842"/>
<keyword evidence="6" id="KW-0067">ATP-binding</keyword>
<dbReference type="NCBIfam" id="TIGR00290">
    <property type="entry name" value="MJ0570_dom"/>
    <property type="match status" value="1"/>
</dbReference>
<dbReference type="FunFam" id="3.90.1490.10:FF:000001">
    <property type="entry name" value="Diphthine--ammonia ligase"/>
    <property type="match status" value="1"/>
</dbReference>
<dbReference type="HOGENOM" id="CLU_010289_2_1_1"/>
<dbReference type="InterPro" id="IPR006175">
    <property type="entry name" value="YjgF/YER057c/UK114"/>
</dbReference>
<feature type="domain" description="Diphthamide synthase" evidence="10">
    <location>
        <begin position="1"/>
        <end position="228"/>
    </location>
</feature>
<dbReference type="FunCoup" id="A3LRQ5">
    <property type="interactions" value="108"/>
</dbReference>
<dbReference type="AlphaFoldDB" id="A3LRQ5"/>
<evidence type="ECO:0000256" key="3">
    <source>
        <dbReference type="ARBA" id="ARBA00018426"/>
    </source>
</evidence>
<evidence type="ECO:0000256" key="8">
    <source>
        <dbReference type="ARBA" id="ARBA00031552"/>
    </source>
</evidence>
<dbReference type="Pfam" id="PF01902">
    <property type="entry name" value="Diphthami_syn_2"/>
    <property type="match status" value="1"/>
</dbReference>
<name>A3LRQ5_PICST</name>
<dbReference type="eggNOG" id="KOG2316">
    <property type="taxonomic scope" value="Eukaryota"/>
</dbReference>
<evidence type="ECO:0000256" key="4">
    <source>
        <dbReference type="ARBA" id="ARBA00022598"/>
    </source>
</evidence>
<keyword evidence="11" id="KW-0378">Hydrolase</keyword>
<dbReference type="Gene3D" id="3.30.1330.40">
    <property type="entry name" value="RutC-like"/>
    <property type="match status" value="2"/>
</dbReference>
<evidence type="ECO:0000313" key="12">
    <source>
        <dbReference type="Proteomes" id="UP000002258"/>
    </source>
</evidence>
<comment type="catalytic activity">
    <reaction evidence="9">
        <text>diphthine-[translation elongation factor 2] + NH4(+) + ATP = diphthamide-[translation elongation factor 2] + AMP + diphosphate + H(+)</text>
        <dbReference type="Rhea" id="RHEA:19753"/>
        <dbReference type="Rhea" id="RHEA-COMP:10172"/>
        <dbReference type="Rhea" id="RHEA-COMP:10174"/>
        <dbReference type="ChEBI" id="CHEBI:15378"/>
        <dbReference type="ChEBI" id="CHEBI:16692"/>
        <dbReference type="ChEBI" id="CHEBI:28938"/>
        <dbReference type="ChEBI" id="CHEBI:30616"/>
        <dbReference type="ChEBI" id="CHEBI:33019"/>
        <dbReference type="ChEBI" id="CHEBI:82696"/>
        <dbReference type="ChEBI" id="CHEBI:456215"/>
        <dbReference type="EC" id="6.3.1.14"/>
    </reaction>
</comment>
<evidence type="ECO:0000256" key="1">
    <source>
        <dbReference type="ARBA" id="ARBA00005156"/>
    </source>
</evidence>
<dbReference type="KEGG" id="pic:PICST_43636"/>
<dbReference type="InterPro" id="IPR014729">
    <property type="entry name" value="Rossmann-like_a/b/a_fold"/>
</dbReference>
<dbReference type="CDD" id="cd01994">
    <property type="entry name" value="AANH_PF0828-like"/>
    <property type="match status" value="1"/>
</dbReference>
<keyword evidence="5" id="KW-0547">Nucleotide-binding</keyword>
<reference evidence="11 12" key="1">
    <citation type="journal article" date="2007" name="Nat. Biotechnol.">
        <title>Genome sequence of the lignocellulose-bioconverting and xylose-fermenting yeast Pichia stipitis.</title>
        <authorList>
            <person name="Jeffries T.W."/>
            <person name="Grigoriev I.V."/>
            <person name="Grimwood J."/>
            <person name="Laplaza J.M."/>
            <person name="Aerts A."/>
            <person name="Salamov A."/>
            <person name="Schmutz J."/>
            <person name="Lindquist E."/>
            <person name="Dehal P."/>
            <person name="Shapiro H."/>
            <person name="Jin Y.S."/>
            <person name="Passoth V."/>
            <person name="Richardson P.M."/>
        </authorList>
    </citation>
    <scope>NUCLEOTIDE SEQUENCE [LARGE SCALE GENOMIC DNA]</scope>
    <source>
        <strain evidence="12">ATCC 58785 / CBS 6054 / NBRC 10063 / NRRL Y-11545</strain>
    </source>
</reference>
<dbReference type="CDD" id="cd06156">
    <property type="entry name" value="eu_AANH_C_2"/>
    <property type="match status" value="1"/>
</dbReference>
<dbReference type="EC" id="6.3.1.14" evidence="2"/>
<dbReference type="InParanoid" id="A3LRQ5"/>
<dbReference type="Proteomes" id="UP000002258">
    <property type="component" value="Chromosome 3"/>
</dbReference>
<dbReference type="GO" id="GO:0016787">
    <property type="term" value="F:hydrolase activity"/>
    <property type="evidence" value="ECO:0007669"/>
    <property type="project" value="UniProtKB-KW"/>
</dbReference>
<dbReference type="CDD" id="cd06155">
    <property type="entry name" value="eu_AANH_C_1"/>
    <property type="match status" value="1"/>
</dbReference>
<evidence type="ECO:0000259" key="10">
    <source>
        <dbReference type="Pfam" id="PF01902"/>
    </source>
</evidence>
<dbReference type="OrthoDB" id="686384at2759"/>
<dbReference type="GO" id="GO:0017178">
    <property type="term" value="F:diphthine-ammonia ligase activity"/>
    <property type="evidence" value="ECO:0007669"/>
    <property type="project" value="UniProtKB-EC"/>
</dbReference>
<evidence type="ECO:0000313" key="11">
    <source>
        <dbReference type="EMBL" id="ABN65776.2"/>
    </source>
</evidence>
<organism evidence="11 12">
    <name type="scientific">Scheffersomyces stipitis (strain ATCC 58785 / CBS 6054 / NBRC 10063 / NRRL Y-11545)</name>
    <name type="common">Yeast</name>
    <name type="synonym">Pichia stipitis</name>
    <dbReference type="NCBI Taxonomy" id="322104"/>
    <lineage>
        <taxon>Eukaryota</taxon>
        <taxon>Fungi</taxon>
        <taxon>Dikarya</taxon>
        <taxon>Ascomycota</taxon>
        <taxon>Saccharomycotina</taxon>
        <taxon>Pichiomycetes</taxon>
        <taxon>Debaryomycetaceae</taxon>
        <taxon>Scheffersomyces</taxon>
    </lineage>
</organism>
<dbReference type="EMBL" id="CP000497">
    <property type="protein sequence ID" value="ABN65776.2"/>
    <property type="molecule type" value="Genomic_DNA"/>
</dbReference>
<dbReference type="SUPFAM" id="SSF55298">
    <property type="entry name" value="YjgF-like"/>
    <property type="match status" value="2"/>
</dbReference>
<dbReference type="GO" id="GO:0005524">
    <property type="term" value="F:ATP binding"/>
    <property type="evidence" value="ECO:0007669"/>
    <property type="project" value="UniProtKB-KW"/>
</dbReference>
<evidence type="ECO:0000256" key="7">
    <source>
        <dbReference type="ARBA" id="ARBA00029814"/>
    </source>
</evidence>
<sequence length="652" mass="73316">MKFVALISGGKDSFFNIHHCLSNGHELVALANLYPEEQNKDEIDSFMFQTVGHDIIDSYSECLGVPIYRQAITGGSTNQSLEYSKTENDEIEDLYKLLKSVKEAHPDVVAVSCGAILSHYQRTRVENVCGRLNLTSLAYLWQRDQYELMQEMIRYQLDARLIKVAAIGLNSTMLGKSITEMFPTLVKLNSMYDVHICGEGGEFETIVLDSPIFKKKLEITDREVIDHSSDDVSYLRVKVKVLDKEHFQWTKIACPPLLKEEFSNILGSAPVLDISTLQIKETETQPKSLTSEKLNLDVVIKSTETKLYISNLMSDKDSPEENTADIFMKLASLLEDAKLSFNNIQHITLLLSDMSLFEKVNGIYSKSFENLYLPPSRICIETELPSSIMLSCIVLKDQNADKKTGLHIRSRSYWAPQNIGPYSQTTVEQRETYKLATLSGQIPLVPSSMVLNEADITYNSLLSLEHLHKVKSLVGVKKLAQVICFVTKNSYVPTASWAWDAYNSDFESSSNSPQMVIVKVKSLPKGANIEWGGLSYEKLVDMYHDSDDDEDNDQGKEVLLEDVSKFDTSSVVNVSNSERIATLFTDDSTVATDFIAKYNKTNYIEVLSTQNDFIDIFSIVGKNAVGVLPVQAVFDNKGKPFRYALIAKLEKQ</sequence>
<evidence type="ECO:0000256" key="9">
    <source>
        <dbReference type="ARBA" id="ARBA00048108"/>
    </source>
</evidence>